<dbReference type="Gene3D" id="3.40.50.1240">
    <property type="entry name" value="Phosphoglycerate mutase-like"/>
    <property type="match status" value="1"/>
</dbReference>
<accession>A0A9J6QRZ5</accession>
<comment type="caution">
    <text evidence="3">The sequence shown here is derived from an EMBL/GenBank/DDBJ whole genome shotgun (WGS) entry which is preliminary data.</text>
</comment>
<dbReference type="GO" id="GO:0045820">
    <property type="term" value="P:negative regulation of glycolytic process"/>
    <property type="evidence" value="ECO:0007669"/>
    <property type="project" value="TreeGrafter"/>
</dbReference>
<dbReference type="InterPro" id="IPR013078">
    <property type="entry name" value="His_Pase_superF_clade-1"/>
</dbReference>
<proteinExistence type="predicted"/>
<feature type="binding site" evidence="2">
    <location>
        <position position="61"/>
    </location>
    <ligand>
        <name>substrate</name>
    </ligand>
</feature>
<dbReference type="PANTHER" id="PTHR46517">
    <property type="entry name" value="FRUCTOSE-2,6-BISPHOSPHATASE TIGAR"/>
    <property type="match status" value="1"/>
</dbReference>
<dbReference type="Pfam" id="PF00300">
    <property type="entry name" value="His_Phos_1"/>
    <property type="match status" value="1"/>
</dbReference>
<dbReference type="CDD" id="cd07067">
    <property type="entry name" value="HP_PGM_like"/>
    <property type="match status" value="1"/>
</dbReference>
<feature type="binding site" evidence="2">
    <location>
        <begin position="9"/>
        <end position="16"/>
    </location>
    <ligand>
        <name>substrate</name>
    </ligand>
</feature>
<dbReference type="InterPro" id="IPR051695">
    <property type="entry name" value="Phosphoglycerate_Mutase"/>
</dbReference>
<dbReference type="SUPFAM" id="SSF53254">
    <property type="entry name" value="Phosphoglycerate mutase-like"/>
    <property type="match status" value="1"/>
</dbReference>
<keyword evidence="1" id="KW-0378">Hydrolase</keyword>
<dbReference type="SMART" id="SM00855">
    <property type="entry name" value="PGAM"/>
    <property type="match status" value="1"/>
</dbReference>
<name>A0A9J6QRZ5_9FIRM</name>
<organism evidence="3 4">
    <name type="scientific">Hominibacterium faecale</name>
    <dbReference type="NCBI Taxonomy" id="2839743"/>
    <lineage>
        <taxon>Bacteria</taxon>
        <taxon>Bacillati</taxon>
        <taxon>Bacillota</taxon>
        <taxon>Clostridia</taxon>
        <taxon>Peptostreptococcales</taxon>
        <taxon>Anaerovoracaceae</taxon>
        <taxon>Hominibacterium</taxon>
    </lineage>
</organism>
<dbReference type="InterPro" id="IPR029033">
    <property type="entry name" value="His_PPase_superfam"/>
</dbReference>
<reference evidence="3" key="1">
    <citation type="submission" date="2022-09" db="EMBL/GenBank/DDBJ databases">
        <title>Culturomic study of gut microbiota in children with autism spectrum disorder.</title>
        <authorList>
            <person name="Efimov B.A."/>
            <person name="Chaplin A.V."/>
            <person name="Sokolova S.R."/>
            <person name="Pikina A.P."/>
            <person name="Korzhanova M."/>
            <person name="Belova V."/>
            <person name="Korostin D."/>
        </authorList>
    </citation>
    <scope>NUCLEOTIDE SEQUENCE</scope>
    <source>
        <strain evidence="3">ASD5510</strain>
    </source>
</reference>
<evidence type="ECO:0000313" key="3">
    <source>
        <dbReference type="EMBL" id="MCU7377135.1"/>
    </source>
</evidence>
<dbReference type="GO" id="GO:0005829">
    <property type="term" value="C:cytosol"/>
    <property type="evidence" value="ECO:0007669"/>
    <property type="project" value="TreeGrafter"/>
</dbReference>
<dbReference type="EMBL" id="JAOSHN010000001">
    <property type="protein sequence ID" value="MCU7377135.1"/>
    <property type="molecule type" value="Genomic_DNA"/>
</dbReference>
<dbReference type="AlphaFoldDB" id="A0A9J6QRZ5"/>
<evidence type="ECO:0000256" key="2">
    <source>
        <dbReference type="PIRSR" id="PIRSR613078-2"/>
    </source>
</evidence>
<dbReference type="Proteomes" id="UP001065549">
    <property type="component" value="Unassembled WGS sequence"/>
</dbReference>
<gene>
    <name evidence="3" type="ORF">OBO34_02070</name>
</gene>
<evidence type="ECO:0000313" key="4">
    <source>
        <dbReference type="Proteomes" id="UP001065549"/>
    </source>
</evidence>
<evidence type="ECO:0000256" key="1">
    <source>
        <dbReference type="ARBA" id="ARBA00022801"/>
    </source>
</evidence>
<dbReference type="RefSeq" id="WP_253020609.1">
    <property type="nucleotide sequence ID" value="NZ_JAOSHN010000001.1"/>
</dbReference>
<dbReference type="GO" id="GO:0043456">
    <property type="term" value="P:regulation of pentose-phosphate shunt"/>
    <property type="evidence" value="ECO:0007669"/>
    <property type="project" value="TreeGrafter"/>
</dbReference>
<dbReference type="PANTHER" id="PTHR46517:SF1">
    <property type="entry name" value="FRUCTOSE-2,6-BISPHOSPHATASE TIGAR"/>
    <property type="match status" value="1"/>
</dbReference>
<protein>
    <submittedName>
        <fullName evidence="3">Histidine phosphatase family protein</fullName>
    </submittedName>
</protein>
<dbReference type="GO" id="GO:0004331">
    <property type="term" value="F:fructose-2,6-bisphosphate 2-phosphatase activity"/>
    <property type="evidence" value="ECO:0007669"/>
    <property type="project" value="TreeGrafter"/>
</dbReference>
<sequence>MKSQIHLIRHGITEGNQRRLYYGASDIPLADEGVAELKKLVKEAIYPQADEGDFYTTGLKRTEQTLALIYGDREHEVIPELKEMGFGDFEMKSYEDLKEVPEYVGWISDKSGSAASPGGESIAGFSMRIKEGLRILHGKHQLKELSVRHSGGDAVSVMVCHGGTIATIMDVCFPGQREHFFKWIPDPGHGYTLTLEKSEIVRYEAF</sequence>
<keyword evidence="4" id="KW-1185">Reference proteome</keyword>